<evidence type="ECO:0000256" key="1">
    <source>
        <dbReference type="ARBA" id="ARBA00004609"/>
    </source>
</evidence>
<dbReference type="SMART" id="SM00747">
    <property type="entry name" value="CFEM"/>
    <property type="match status" value="1"/>
</dbReference>
<feature type="chain" id="PRO_5026195700" description="CFEM domain-containing protein" evidence="16">
    <location>
        <begin position="19"/>
        <end position="178"/>
    </location>
</feature>
<dbReference type="OrthoDB" id="3065412at2759"/>
<evidence type="ECO:0000256" key="13">
    <source>
        <dbReference type="ARBA" id="ARBA00023180"/>
    </source>
</evidence>
<proteinExistence type="inferred from homology"/>
<evidence type="ECO:0000256" key="3">
    <source>
        <dbReference type="ARBA" id="ARBA00010031"/>
    </source>
</evidence>
<evidence type="ECO:0000256" key="11">
    <source>
        <dbReference type="ARBA" id="ARBA00023136"/>
    </source>
</evidence>
<evidence type="ECO:0000256" key="16">
    <source>
        <dbReference type="SAM" id="SignalP"/>
    </source>
</evidence>
<evidence type="ECO:0000256" key="7">
    <source>
        <dbReference type="ARBA" id="ARBA00022622"/>
    </source>
</evidence>
<evidence type="ECO:0000313" key="18">
    <source>
        <dbReference type="EMBL" id="KAF2396782.1"/>
    </source>
</evidence>
<keyword evidence="5" id="KW-0964">Secreted</keyword>
<evidence type="ECO:0000256" key="4">
    <source>
        <dbReference type="ARBA" id="ARBA00022475"/>
    </source>
</evidence>
<dbReference type="GO" id="GO:0098552">
    <property type="term" value="C:side of membrane"/>
    <property type="evidence" value="ECO:0007669"/>
    <property type="project" value="UniProtKB-KW"/>
</dbReference>
<dbReference type="PANTHER" id="PTHR37928">
    <property type="entry name" value="CFEM DOMAIN PROTEIN (AFU_ORTHOLOGUE AFUA_6G14090)"/>
    <property type="match status" value="1"/>
</dbReference>
<keyword evidence="13" id="KW-0325">Glycoprotein</keyword>
<comment type="similarity">
    <text evidence="3">Belongs to the RBT5 family.</text>
</comment>
<evidence type="ECO:0000256" key="2">
    <source>
        <dbReference type="ARBA" id="ARBA00004613"/>
    </source>
</evidence>
<dbReference type="EMBL" id="ML996705">
    <property type="protein sequence ID" value="KAF2396782.1"/>
    <property type="molecule type" value="Genomic_DNA"/>
</dbReference>
<evidence type="ECO:0000256" key="12">
    <source>
        <dbReference type="ARBA" id="ARBA00023157"/>
    </source>
</evidence>
<keyword evidence="7" id="KW-0336">GPI-anchor</keyword>
<keyword evidence="12 15" id="KW-1015">Disulfide bond</keyword>
<keyword evidence="10 15" id="KW-0408">Iron</keyword>
<dbReference type="InterPro" id="IPR051735">
    <property type="entry name" value="CFEM_domain"/>
</dbReference>
<evidence type="ECO:0000256" key="9">
    <source>
        <dbReference type="ARBA" id="ARBA00022729"/>
    </source>
</evidence>
<evidence type="ECO:0000256" key="14">
    <source>
        <dbReference type="ARBA" id="ARBA00023288"/>
    </source>
</evidence>
<comment type="caution">
    <text evidence="15">Lacks conserved residue(s) required for the propagation of feature annotation.</text>
</comment>
<feature type="binding site" description="axial binding residue" evidence="15">
    <location>
        <position position="42"/>
    </location>
    <ligand>
        <name>heme</name>
        <dbReference type="ChEBI" id="CHEBI:30413"/>
    </ligand>
    <ligandPart>
        <name>Fe</name>
        <dbReference type="ChEBI" id="CHEBI:18248"/>
    </ligandPart>
</feature>
<evidence type="ECO:0000256" key="15">
    <source>
        <dbReference type="PROSITE-ProRule" id="PRU01356"/>
    </source>
</evidence>
<dbReference type="GO" id="GO:0005886">
    <property type="term" value="C:plasma membrane"/>
    <property type="evidence" value="ECO:0007669"/>
    <property type="project" value="UniProtKB-SubCell"/>
</dbReference>
<sequence>MKFTASAVLFSLAALTLAADLPACATSCFEKAIASSGCTAEDRTCQCTTGKAAITASATPCVATSCSASDLQAVLAYTDALCKEATESSSSAPASSASSAVSSASAAASSAVSAASSAASKASSAVSKASSVAASASSAAASGASSASSSVATANAAAGLKGMDVAALAALAAGVFAL</sequence>
<feature type="domain" description="CFEM" evidence="17">
    <location>
        <begin position="1"/>
        <end position="107"/>
    </location>
</feature>
<accession>A0A6G1HLB3</accession>
<keyword evidence="4" id="KW-1003">Cell membrane</keyword>
<dbReference type="PROSITE" id="PS52012">
    <property type="entry name" value="CFEM"/>
    <property type="match status" value="1"/>
</dbReference>
<keyword evidence="19" id="KW-1185">Reference proteome</keyword>
<evidence type="ECO:0000313" key="19">
    <source>
        <dbReference type="Proteomes" id="UP000799640"/>
    </source>
</evidence>
<gene>
    <name evidence="18" type="ORF">EJ06DRAFT_171516</name>
</gene>
<comment type="subcellular location">
    <subcellularLocation>
        <location evidence="1">Cell membrane</location>
        <topology evidence="1">Lipid-anchor</topology>
        <topology evidence="1">GPI-anchor</topology>
    </subcellularLocation>
    <subcellularLocation>
        <location evidence="2">Secreted</location>
    </subcellularLocation>
</comment>
<evidence type="ECO:0000256" key="6">
    <source>
        <dbReference type="ARBA" id="ARBA00022617"/>
    </source>
</evidence>
<dbReference type="InterPro" id="IPR008427">
    <property type="entry name" value="Extracellular_membr_CFEM_dom"/>
</dbReference>
<keyword evidence="9 16" id="KW-0732">Signal</keyword>
<evidence type="ECO:0000256" key="10">
    <source>
        <dbReference type="ARBA" id="ARBA00023004"/>
    </source>
</evidence>
<keyword evidence="6 15" id="KW-0349">Heme</keyword>
<dbReference type="AlphaFoldDB" id="A0A6G1HLB3"/>
<organism evidence="18 19">
    <name type="scientific">Trichodelitschia bisporula</name>
    <dbReference type="NCBI Taxonomy" id="703511"/>
    <lineage>
        <taxon>Eukaryota</taxon>
        <taxon>Fungi</taxon>
        <taxon>Dikarya</taxon>
        <taxon>Ascomycota</taxon>
        <taxon>Pezizomycotina</taxon>
        <taxon>Dothideomycetes</taxon>
        <taxon>Dothideomycetes incertae sedis</taxon>
        <taxon>Phaeotrichales</taxon>
        <taxon>Phaeotrichaceae</taxon>
        <taxon>Trichodelitschia</taxon>
    </lineage>
</organism>
<evidence type="ECO:0000256" key="5">
    <source>
        <dbReference type="ARBA" id="ARBA00022525"/>
    </source>
</evidence>
<keyword evidence="11" id="KW-0472">Membrane</keyword>
<protein>
    <recommendedName>
        <fullName evidence="17">CFEM domain-containing protein</fullName>
    </recommendedName>
</protein>
<dbReference type="GO" id="GO:0005576">
    <property type="term" value="C:extracellular region"/>
    <property type="evidence" value="ECO:0007669"/>
    <property type="project" value="UniProtKB-SubCell"/>
</dbReference>
<dbReference type="Pfam" id="PF05730">
    <property type="entry name" value="CFEM"/>
    <property type="match status" value="1"/>
</dbReference>
<feature type="disulfide bond" evidence="15">
    <location>
        <begin position="38"/>
        <end position="45"/>
    </location>
</feature>
<evidence type="ECO:0000256" key="8">
    <source>
        <dbReference type="ARBA" id="ARBA00022723"/>
    </source>
</evidence>
<dbReference type="Proteomes" id="UP000799640">
    <property type="component" value="Unassembled WGS sequence"/>
</dbReference>
<reference evidence="18" key="1">
    <citation type="journal article" date="2020" name="Stud. Mycol.">
        <title>101 Dothideomycetes genomes: a test case for predicting lifestyles and emergence of pathogens.</title>
        <authorList>
            <person name="Haridas S."/>
            <person name="Albert R."/>
            <person name="Binder M."/>
            <person name="Bloem J."/>
            <person name="Labutti K."/>
            <person name="Salamov A."/>
            <person name="Andreopoulos B."/>
            <person name="Baker S."/>
            <person name="Barry K."/>
            <person name="Bills G."/>
            <person name="Bluhm B."/>
            <person name="Cannon C."/>
            <person name="Castanera R."/>
            <person name="Culley D."/>
            <person name="Daum C."/>
            <person name="Ezra D."/>
            <person name="Gonzalez J."/>
            <person name="Henrissat B."/>
            <person name="Kuo A."/>
            <person name="Liang C."/>
            <person name="Lipzen A."/>
            <person name="Lutzoni F."/>
            <person name="Magnuson J."/>
            <person name="Mondo S."/>
            <person name="Nolan M."/>
            <person name="Ohm R."/>
            <person name="Pangilinan J."/>
            <person name="Park H.-J."/>
            <person name="Ramirez L."/>
            <person name="Alfaro M."/>
            <person name="Sun H."/>
            <person name="Tritt A."/>
            <person name="Yoshinaga Y."/>
            <person name="Zwiers L.-H."/>
            <person name="Turgeon B."/>
            <person name="Goodwin S."/>
            <person name="Spatafora J."/>
            <person name="Crous P."/>
            <person name="Grigoriev I."/>
        </authorList>
    </citation>
    <scope>NUCLEOTIDE SEQUENCE</scope>
    <source>
        <strain evidence="18">CBS 262.69</strain>
    </source>
</reference>
<dbReference type="GO" id="GO:0046872">
    <property type="term" value="F:metal ion binding"/>
    <property type="evidence" value="ECO:0007669"/>
    <property type="project" value="UniProtKB-UniRule"/>
</dbReference>
<keyword evidence="8 15" id="KW-0479">Metal-binding</keyword>
<dbReference type="PANTHER" id="PTHR37928:SF2">
    <property type="entry name" value="GPI ANCHORED CFEM DOMAIN PROTEIN (AFU_ORTHOLOGUE AFUA_6G10580)"/>
    <property type="match status" value="1"/>
</dbReference>
<feature type="signal peptide" evidence="16">
    <location>
        <begin position="1"/>
        <end position="18"/>
    </location>
</feature>
<name>A0A6G1HLB3_9PEZI</name>
<keyword evidence="14" id="KW-0449">Lipoprotein</keyword>
<evidence type="ECO:0000259" key="17">
    <source>
        <dbReference type="PROSITE" id="PS52012"/>
    </source>
</evidence>